<dbReference type="Gene3D" id="3.40.710.10">
    <property type="entry name" value="DD-peptidase/beta-lactamase superfamily"/>
    <property type="match status" value="1"/>
</dbReference>
<dbReference type="RefSeq" id="WP_397092391.1">
    <property type="nucleotide sequence ID" value="NZ_JBITGY010000028.1"/>
</dbReference>
<organism evidence="2 3">
    <name type="scientific">Nonomuraea typhae</name>
    <dbReference type="NCBI Taxonomy" id="2603600"/>
    <lineage>
        <taxon>Bacteria</taxon>
        <taxon>Bacillati</taxon>
        <taxon>Actinomycetota</taxon>
        <taxon>Actinomycetes</taxon>
        <taxon>Streptosporangiales</taxon>
        <taxon>Streptosporangiaceae</taxon>
        <taxon>Nonomuraea</taxon>
    </lineage>
</organism>
<dbReference type="PANTHER" id="PTHR46825:SF9">
    <property type="entry name" value="BETA-LACTAMASE-RELATED DOMAIN-CONTAINING PROTEIN"/>
    <property type="match status" value="1"/>
</dbReference>
<dbReference type="InterPro" id="IPR001466">
    <property type="entry name" value="Beta-lactam-related"/>
</dbReference>
<evidence type="ECO:0000313" key="2">
    <source>
        <dbReference type="EMBL" id="MFI6505933.1"/>
    </source>
</evidence>
<dbReference type="InterPro" id="IPR050491">
    <property type="entry name" value="AmpC-like"/>
</dbReference>
<dbReference type="Proteomes" id="UP001612741">
    <property type="component" value="Unassembled WGS sequence"/>
</dbReference>
<evidence type="ECO:0000259" key="1">
    <source>
        <dbReference type="Pfam" id="PF00144"/>
    </source>
</evidence>
<keyword evidence="2" id="KW-0378">Hydrolase</keyword>
<dbReference type="GO" id="GO:0016787">
    <property type="term" value="F:hydrolase activity"/>
    <property type="evidence" value="ECO:0007669"/>
    <property type="project" value="UniProtKB-KW"/>
</dbReference>
<name>A0ABW7ZCR0_9ACTN</name>
<dbReference type="InterPro" id="IPR012338">
    <property type="entry name" value="Beta-lactam/transpept-like"/>
</dbReference>
<dbReference type="EMBL" id="JBITGY010000028">
    <property type="protein sequence ID" value="MFI6505933.1"/>
    <property type="molecule type" value="Genomic_DNA"/>
</dbReference>
<keyword evidence="3" id="KW-1185">Reference proteome</keyword>
<accession>A0ABW7ZCR0</accession>
<dbReference type="Pfam" id="PF00144">
    <property type="entry name" value="Beta-lactamase"/>
    <property type="match status" value="1"/>
</dbReference>
<dbReference type="EC" id="3.-.-.-" evidence="2"/>
<feature type="domain" description="Beta-lactamase-related" evidence="1">
    <location>
        <begin position="9"/>
        <end position="331"/>
    </location>
</feature>
<dbReference type="SUPFAM" id="SSF56601">
    <property type="entry name" value="beta-lactamase/transpeptidase-like"/>
    <property type="match status" value="1"/>
</dbReference>
<evidence type="ECO:0000313" key="3">
    <source>
        <dbReference type="Proteomes" id="UP001612741"/>
    </source>
</evidence>
<sequence>MMDAIRLHLDQELQDGLADGGVAGGVIGVAVGDDQFTLAAGTANLTTGQPFTEDTGWLLGSVTKVLTTTLLMRLAERESLDLDAPVRRYVPGFTLRDPAAAELITVRMLVNHTNGIDADSLLPSAVRGRDAHKSYLEHLRTMDVLFEPGTCVHYSNPGFVIAGRIIEELTGLPFERAIQRELFEPSGMRDATAVQTQAFLRRTAVGAVFDPGAQRLRTLAVFTVPESIGAAGGTPIVTVADMLAFGRMHLNGGVAPSGRRVIETDAAKAMTTPTFDLGIPQAPPIGLGWWLVPIAGTTVAFHGGSSPGGHALLTVMPEHDTVITSFGTGPGSLLLQDRLHQAVIEEVTGRTATPPFDLAAEASTAPIAGEYGSFQSRVVVEDNDGAPRVSSNFEPYDDDHRATCKALGMTEEAAPPVAYRRLAPGLYGPESSDPSVFSGLVGRATLLSALPACSGRPAGLHTLLRFTPRL</sequence>
<dbReference type="PANTHER" id="PTHR46825">
    <property type="entry name" value="D-ALANYL-D-ALANINE-CARBOXYPEPTIDASE/ENDOPEPTIDASE AMPH"/>
    <property type="match status" value="1"/>
</dbReference>
<protein>
    <submittedName>
        <fullName evidence="2">Serine hydrolase domain-containing protein</fullName>
        <ecNumber evidence="2">3.-.-.-</ecNumber>
    </submittedName>
</protein>
<proteinExistence type="predicted"/>
<comment type="caution">
    <text evidence="2">The sequence shown here is derived from an EMBL/GenBank/DDBJ whole genome shotgun (WGS) entry which is preliminary data.</text>
</comment>
<reference evidence="2 3" key="1">
    <citation type="submission" date="2024-10" db="EMBL/GenBank/DDBJ databases">
        <title>The Natural Products Discovery Center: Release of the First 8490 Sequenced Strains for Exploring Actinobacteria Biosynthetic Diversity.</title>
        <authorList>
            <person name="Kalkreuter E."/>
            <person name="Kautsar S.A."/>
            <person name="Yang D."/>
            <person name="Bader C.D."/>
            <person name="Teijaro C.N."/>
            <person name="Fluegel L."/>
            <person name="Davis C.M."/>
            <person name="Simpson J.R."/>
            <person name="Lauterbach L."/>
            <person name="Steele A.D."/>
            <person name="Gui C."/>
            <person name="Meng S."/>
            <person name="Li G."/>
            <person name="Viehrig K."/>
            <person name="Ye F."/>
            <person name="Su P."/>
            <person name="Kiefer A.F."/>
            <person name="Nichols A."/>
            <person name="Cepeda A.J."/>
            <person name="Yan W."/>
            <person name="Fan B."/>
            <person name="Jiang Y."/>
            <person name="Adhikari A."/>
            <person name="Zheng C.-J."/>
            <person name="Schuster L."/>
            <person name="Cowan T.M."/>
            <person name="Smanski M.J."/>
            <person name="Chevrette M.G."/>
            <person name="De Carvalho L.P.S."/>
            <person name="Shen B."/>
        </authorList>
    </citation>
    <scope>NUCLEOTIDE SEQUENCE [LARGE SCALE GENOMIC DNA]</scope>
    <source>
        <strain evidence="2 3">NPDC050545</strain>
    </source>
</reference>
<gene>
    <name evidence="2" type="ORF">ACIBG2_51780</name>
</gene>